<dbReference type="Pfam" id="PF08820">
    <property type="entry name" value="DUF1803"/>
    <property type="match status" value="1"/>
</dbReference>
<dbReference type="HOGENOM" id="CLU_078464_0_0_9"/>
<dbReference type="AlphaFoldDB" id="A0A125W144"/>
<gene>
    <name evidence="1" type="ORF">HMPREF9498_03059</name>
</gene>
<name>A0A125W144_ENTFL</name>
<dbReference type="EMBL" id="AEBR01000110">
    <property type="protein sequence ID" value="EFM81120.1"/>
    <property type="molecule type" value="Genomic_DNA"/>
</dbReference>
<organism evidence="1 2">
    <name type="scientific">Enterococcus faecalis TX4248</name>
    <dbReference type="NCBI Taxonomy" id="749495"/>
    <lineage>
        <taxon>Bacteria</taxon>
        <taxon>Bacillati</taxon>
        <taxon>Bacillota</taxon>
        <taxon>Bacilli</taxon>
        <taxon>Lactobacillales</taxon>
        <taxon>Enterococcaceae</taxon>
        <taxon>Enterococcus</taxon>
    </lineage>
</organism>
<dbReference type="RefSeq" id="WP_002365679.1">
    <property type="nucleotide sequence ID" value="NZ_GL454489.1"/>
</dbReference>
<dbReference type="Proteomes" id="UP000004846">
    <property type="component" value="Unassembled WGS sequence"/>
</dbReference>
<evidence type="ECO:0000313" key="2">
    <source>
        <dbReference type="Proteomes" id="UP000004846"/>
    </source>
</evidence>
<proteinExistence type="predicted"/>
<sequence>MNDLAIYYHSPQQTKQYNHLLNQSLFFPLVTFMYEHREERIILRQLKAAFATEAKLEQFLSEMIDCQLIIRENRQYRLNFPIYTAAEVASLPLAEDELPKFKGTVTEQLFWLAESFWPQVFPEEEDYFFGVSGGPSFYQKQRLASAQLSIITLEKEKTEVPTMPRYFDYLGKEQSLPEAFSALYDLLGDVNPEYYLSQARRVIKQALRGRKVSTVPNIFQESLHLTQVITIDQDHLKLLLPVATEQAEPLEAQSDILAFYYEKIANRSAIERLVFMQQLIEQLGTNSLSYLRIN</sequence>
<accession>A0A125W144</accession>
<dbReference type="InterPro" id="IPR014924">
    <property type="entry name" value="DUF1803"/>
</dbReference>
<reference evidence="1 2" key="1">
    <citation type="submission" date="2010-07" db="EMBL/GenBank/DDBJ databases">
        <authorList>
            <person name="Sid Ahmed O."/>
        </authorList>
    </citation>
    <scope>NUCLEOTIDE SEQUENCE [LARGE SCALE GENOMIC DNA]</scope>
    <source>
        <strain evidence="1 2">TX4248</strain>
    </source>
</reference>
<evidence type="ECO:0000313" key="1">
    <source>
        <dbReference type="EMBL" id="EFM81120.1"/>
    </source>
</evidence>
<evidence type="ECO:0008006" key="3">
    <source>
        <dbReference type="Google" id="ProtNLM"/>
    </source>
</evidence>
<protein>
    <recommendedName>
        <fullName evidence="3">DUF1803 domain-containing protein</fullName>
    </recommendedName>
</protein>
<comment type="caution">
    <text evidence="1">The sequence shown here is derived from an EMBL/GenBank/DDBJ whole genome shotgun (WGS) entry which is preliminary data.</text>
</comment>